<dbReference type="Proteomes" id="UP000245626">
    <property type="component" value="Unassembled WGS sequence"/>
</dbReference>
<dbReference type="EMBL" id="KZ819983">
    <property type="protein sequence ID" value="PWN49984.1"/>
    <property type="molecule type" value="Genomic_DNA"/>
</dbReference>
<name>A0ACD0NVZ9_9BASI</name>
<organism evidence="1 2">
    <name type="scientific">Violaceomyces palustris</name>
    <dbReference type="NCBI Taxonomy" id="1673888"/>
    <lineage>
        <taxon>Eukaryota</taxon>
        <taxon>Fungi</taxon>
        <taxon>Dikarya</taxon>
        <taxon>Basidiomycota</taxon>
        <taxon>Ustilaginomycotina</taxon>
        <taxon>Ustilaginomycetes</taxon>
        <taxon>Violaceomycetales</taxon>
        <taxon>Violaceomycetaceae</taxon>
        <taxon>Violaceomyces</taxon>
    </lineage>
</organism>
<evidence type="ECO:0000313" key="2">
    <source>
        <dbReference type="Proteomes" id="UP000245626"/>
    </source>
</evidence>
<sequence>MKKKQVKDKRRQYRSCDKCRAGKRACDASYDSVAEAIAKKVACSNCKKKGKVCTFTYVLNILGGFPTSLPTAAPPCDQGFDTSRQDVLNPSSTLPPGTDPHLQEGEASASQIRLSPPPSLPAQAARISDYHQNRNGASWDIFSSAAPAFSDEVHQPDSLDPFAPPPCFTSSSTQVLPPLTEVPVLPPSAISDWSSVHAPPSNALSRTHMEAALNALLPQSEPLQNPVHYHDFDGATLPDEWDWTHHHRNDNMTEKEREKNRSQIISYRSSSKRISENIDRIYLNDNLIRVYEGAAEHALRCWITSTNTPYMMMDHLRKARPISSPTSHRLVYWRICELDRGSKSILGKDSVREEKKIMEAFHAVILAFAAQWTPHWVVGDRSNPTSSSQQQQRISAPDSIEREDRVRMALWTQARDKLQKVSEIDSFRVIFALIVFAWTEKPKELRELSVDSQLGADLISESSVLDTSSWQGPAEASTLLLAAACRKLLSIRSRVEVKTRRGLLPWKSSLQPGTEGSVDPALEEQEMKRMEDTYHMVYWLGVMIDTETAVLRKHPPVVGDEDSELYPSPDRHSNRAAATIESLPTSRLWDDYILTNSEEREQTFAKSWPCSEARASATLAFSAPVKVLLFRQISRLQTCFWRRSSSPTVEKHIVRGLRIVDHWNRVYRPFLESCRESHEQLPASIQSWYILLAFPWDLAVLLFVEMVQTIDEAGAGGEEEARKRSVSTRDQTLRDLACKDCANLIGTIQATQFATAETNTFEFVRDSGGNLLHTEPWAEIMVHSISATAKSEIRMQDVYRRSDSKGGRSECEAQLLESESRVEKYIWALSKLSGRSHLAKLAKERLDDVVREAASRRRSPREEGEGSSEVRLLSDGCAVDTGLGGGGGGGGVGSSSVRVEGADEKGWACEATTSCDSVSPISFMGPHSSSASLSSKNDLGTQSTSSPTTFATGPPPRRMTETGSTKSDGGMSLAITPASPSGGEEDEEGSQRKAVAGNPSSLSSSSLSAAGSVMGNTTAFPDNTGASLVHGGAGEEEEDQHDRRDPGLAQQEQHLPLPPHDETVPLSGGGDGAPGAAEQVDFWNACRDGWDWVFDHHSRDDATPGRILDPLGGGSGEGKGWEKYDRGVRVSVQDFTPPSSMRDGGGGGVD</sequence>
<proteinExistence type="predicted"/>
<protein>
    <submittedName>
        <fullName evidence="1">Uncharacterized protein</fullName>
    </submittedName>
</protein>
<accession>A0ACD0NVZ9</accession>
<reference evidence="1 2" key="1">
    <citation type="journal article" date="2018" name="Mol. Biol. Evol.">
        <title>Broad Genomic Sampling Reveals a Smut Pathogenic Ancestry of the Fungal Clade Ustilaginomycotina.</title>
        <authorList>
            <person name="Kijpornyongpan T."/>
            <person name="Mondo S.J."/>
            <person name="Barry K."/>
            <person name="Sandor L."/>
            <person name="Lee J."/>
            <person name="Lipzen A."/>
            <person name="Pangilinan J."/>
            <person name="LaButti K."/>
            <person name="Hainaut M."/>
            <person name="Henrissat B."/>
            <person name="Grigoriev I.V."/>
            <person name="Spatafora J.W."/>
            <person name="Aime M.C."/>
        </authorList>
    </citation>
    <scope>NUCLEOTIDE SEQUENCE [LARGE SCALE GENOMIC DNA]</scope>
    <source>
        <strain evidence="1 2">SA 807</strain>
    </source>
</reference>
<evidence type="ECO:0000313" key="1">
    <source>
        <dbReference type="EMBL" id="PWN49984.1"/>
    </source>
</evidence>
<keyword evidence="2" id="KW-1185">Reference proteome</keyword>
<gene>
    <name evidence="1" type="ORF">IE53DRAFT_369304</name>
</gene>